<sequence length="383" mass="44892">MESLNTLHVVPDDKFSNMVHRDFERFGINNKYICFENPDNFNYIKGWKPDTIKKNDLNIYIKAHDISIVIFHSLLDKFILTKLPRDLVVVWCGWGYDYYSYFLSKYYPHGMILNHTKSVFNDSKKKKNITIMELLKGGYRVARRKFLNKIYPPRRITTYIDYFVPVISTEFSLIRDANPWFSCEFLSWSYGTLEEDYNTCSHEIFHSCNILVGNSATPENNHIEAFEFIQSNIDWQFRKIYCPLSYGDLAYAKKIKDIGVAFFGENFIPLMTFLDKKEYNEILSSCELLIFNHIRQQALGNIIAGLAMEKFILLNKKNPLCMWLDENNISYLTLDQNINVKTLSTIDKVSNKAEITKIWSISAIAEKTRKLVEITHNAAMRKK</sequence>
<dbReference type="EMBL" id="PQLX01000001">
    <property type="protein sequence ID" value="POU68168.1"/>
    <property type="molecule type" value="Genomic_DNA"/>
</dbReference>
<keyword evidence="4" id="KW-0808">Transferase</keyword>
<keyword evidence="1" id="KW-1003">Cell membrane</keyword>
<dbReference type="InterPro" id="IPR009993">
    <property type="entry name" value="WecF"/>
</dbReference>
<keyword evidence="2" id="KW-0997">Cell inner membrane</keyword>
<dbReference type="AlphaFoldDB" id="A0A2S4S2S9"/>
<dbReference type="Pfam" id="PF07429">
    <property type="entry name" value="Glyco_transf_56"/>
    <property type="match status" value="1"/>
</dbReference>
<protein>
    <recommendedName>
        <fullName evidence="8">4-alpha-L-fucosyltransferase</fullName>
    </recommendedName>
</protein>
<evidence type="ECO:0000256" key="5">
    <source>
        <dbReference type="ARBA" id="ARBA00023136"/>
    </source>
</evidence>
<evidence type="ECO:0000313" key="7">
    <source>
        <dbReference type="Proteomes" id="UP000237003"/>
    </source>
</evidence>
<dbReference type="Proteomes" id="UP000237003">
    <property type="component" value="Unassembled WGS sequence"/>
</dbReference>
<name>A0A2S4S2S9_CITAM</name>
<dbReference type="GO" id="GO:0008417">
    <property type="term" value="F:fucosyltransferase activity"/>
    <property type="evidence" value="ECO:0007669"/>
    <property type="project" value="InterPro"/>
</dbReference>
<dbReference type="GO" id="GO:0009246">
    <property type="term" value="P:enterobacterial common antigen biosynthetic process"/>
    <property type="evidence" value="ECO:0007669"/>
    <property type="project" value="InterPro"/>
</dbReference>
<keyword evidence="5" id="KW-0472">Membrane</keyword>
<evidence type="ECO:0000313" key="6">
    <source>
        <dbReference type="EMBL" id="POU68168.1"/>
    </source>
</evidence>
<proteinExistence type="predicted"/>
<gene>
    <name evidence="6" type="ORF">C3430_03565</name>
</gene>
<evidence type="ECO:0000256" key="4">
    <source>
        <dbReference type="ARBA" id="ARBA00022679"/>
    </source>
</evidence>
<dbReference type="RefSeq" id="WP_103775084.1">
    <property type="nucleotide sequence ID" value="NZ_PQLX01000001.1"/>
</dbReference>
<dbReference type="OrthoDB" id="1083028at2"/>
<keyword evidence="3" id="KW-0328">Glycosyltransferase</keyword>
<evidence type="ECO:0008006" key="8">
    <source>
        <dbReference type="Google" id="ProtNLM"/>
    </source>
</evidence>
<organism evidence="6 7">
    <name type="scientific">Citrobacter amalonaticus</name>
    <dbReference type="NCBI Taxonomy" id="35703"/>
    <lineage>
        <taxon>Bacteria</taxon>
        <taxon>Pseudomonadati</taxon>
        <taxon>Pseudomonadota</taxon>
        <taxon>Gammaproteobacteria</taxon>
        <taxon>Enterobacterales</taxon>
        <taxon>Enterobacteriaceae</taxon>
        <taxon>Citrobacter</taxon>
    </lineage>
</organism>
<evidence type="ECO:0000256" key="1">
    <source>
        <dbReference type="ARBA" id="ARBA00022475"/>
    </source>
</evidence>
<evidence type="ECO:0000256" key="2">
    <source>
        <dbReference type="ARBA" id="ARBA00022519"/>
    </source>
</evidence>
<evidence type="ECO:0000256" key="3">
    <source>
        <dbReference type="ARBA" id="ARBA00022676"/>
    </source>
</evidence>
<comment type="caution">
    <text evidence="6">The sequence shown here is derived from an EMBL/GenBank/DDBJ whole genome shotgun (WGS) entry which is preliminary data.</text>
</comment>
<accession>A0A2S4S2S9</accession>
<reference evidence="6 7" key="1">
    <citation type="submission" date="2018-01" db="EMBL/GenBank/DDBJ databases">
        <title>Complete genome sequences of 14 Citrobacter spp. isolated from plant in Canada.</title>
        <authorList>
            <person name="Bhandare S.G."/>
            <person name="Colavecchio A."/>
            <person name="Jeukens J."/>
            <person name="Emond-Rheault J.-G."/>
            <person name="Freschi L."/>
            <person name="Hamel J."/>
            <person name="Kukavica-Ibrulj I."/>
            <person name="Levesque R."/>
            <person name="Goodridge L."/>
        </authorList>
    </citation>
    <scope>NUCLEOTIDE SEQUENCE [LARGE SCALE GENOMIC DNA]</scope>
    <source>
        <strain evidence="6 7">S1285</strain>
    </source>
</reference>